<dbReference type="FunFam" id="3.30.300.30:FF:000008">
    <property type="entry name" value="2,3-dihydroxybenzoate-AMP ligase"/>
    <property type="match status" value="1"/>
</dbReference>
<evidence type="ECO:0000259" key="7">
    <source>
        <dbReference type="Pfam" id="PF13193"/>
    </source>
</evidence>
<organism evidence="8 9">
    <name type="scientific">Oleomonas cavernae</name>
    <dbReference type="NCBI Taxonomy" id="2320859"/>
    <lineage>
        <taxon>Bacteria</taxon>
        <taxon>Pseudomonadati</taxon>
        <taxon>Pseudomonadota</taxon>
        <taxon>Alphaproteobacteria</taxon>
        <taxon>Acetobacterales</taxon>
        <taxon>Acetobacteraceae</taxon>
        <taxon>Oleomonas</taxon>
    </lineage>
</organism>
<evidence type="ECO:0000259" key="6">
    <source>
        <dbReference type="Pfam" id="PF00501"/>
    </source>
</evidence>
<dbReference type="Gene3D" id="3.30.300.30">
    <property type="match status" value="1"/>
</dbReference>
<evidence type="ECO:0000313" key="9">
    <source>
        <dbReference type="Proteomes" id="UP000284605"/>
    </source>
</evidence>
<comment type="caution">
    <text evidence="8">The sequence shown here is derived from an EMBL/GenBank/DDBJ whole genome shotgun (WGS) entry which is preliminary data.</text>
</comment>
<dbReference type="AlphaFoldDB" id="A0A418WG87"/>
<evidence type="ECO:0000256" key="3">
    <source>
        <dbReference type="ARBA" id="ARBA00051915"/>
    </source>
</evidence>
<dbReference type="EC" id="6.2.1.44" evidence="4"/>
<dbReference type="InterPro" id="IPR045851">
    <property type="entry name" value="AMP-bd_C_sf"/>
</dbReference>
<keyword evidence="9" id="KW-1185">Reference proteome</keyword>
<dbReference type="Pfam" id="PF00501">
    <property type="entry name" value="AMP-binding"/>
    <property type="match status" value="1"/>
</dbReference>
<reference evidence="8 9" key="1">
    <citation type="submission" date="2018-09" db="EMBL/GenBank/DDBJ databases">
        <authorList>
            <person name="Zhu H."/>
        </authorList>
    </citation>
    <scope>NUCLEOTIDE SEQUENCE [LARGE SCALE GENOMIC DNA]</scope>
    <source>
        <strain evidence="8 9">K1W22B-8</strain>
    </source>
</reference>
<dbReference type="OrthoDB" id="9803968at2"/>
<evidence type="ECO:0000256" key="2">
    <source>
        <dbReference type="ARBA" id="ARBA00022598"/>
    </source>
</evidence>
<evidence type="ECO:0000256" key="5">
    <source>
        <dbReference type="ARBA" id="ARBA00067668"/>
    </source>
</evidence>
<dbReference type="InterPro" id="IPR025110">
    <property type="entry name" value="AMP-bd_C"/>
</dbReference>
<gene>
    <name evidence="8" type="ORF">D3874_20050</name>
</gene>
<feature type="domain" description="AMP-binding enzyme C-terminal" evidence="7">
    <location>
        <begin position="433"/>
        <end position="508"/>
    </location>
</feature>
<dbReference type="RefSeq" id="WP_119780058.1">
    <property type="nucleotide sequence ID" value="NZ_QYUK01000011.1"/>
</dbReference>
<dbReference type="InterPro" id="IPR000873">
    <property type="entry name" value="AMP-dep_synth/lig_dom"/>
</dbReference>
<evidence type="ECO:0000313" key="8">
    <source>
        <dbReference type="EMBL" id="RJF88982.1"/>
    </source>
</evidence>
<protein>
    <recommendedName>
        <fullName evidence="5">3-methylmercaptopropionyl-CoA ligase</fullName>
        <ecNumber evidence="4">6.2.1.44</ecNumber>
    </recommendedName>
</protein>
<dbReference type="EMBL" id="QYUK01000011">
    <property type="protein sequence ID" value="RJF88982.1"/>
    <property type="molecule type" value="Genomic_DNA"/>
</dbReference>
<dbReference type="Pfam" id="PF13193">
    <property type="entry name" value="AMP-binding_C"/>
    <property type="match status" value="1"/>
</dbReference>
<evidence type="ECO:0000256" key="4">
    <source>
        <dbReference type="ARBA" id="ARBA00066616"/>
    </source>
</evidence>
<dbReference type="Gene3D" id="3.40.50.12780">
    <property type="entry name" value="N-terminal domain of ligase-like"/>
    <property type="match status" value="1"/>
</dbReference>
<dbReference type="NCBIfam" id="NF004837">
    <property type="entry name" value="PRK06187.1"/>
    <property type="match status" value="1"/>
</dbReference>
<keyword evidence="2 8" id="KW-0436">Ligase</keyword>
<dbReference type="PANTHER" id="PTHR43767:SF1">
    <property type="entry name" value="NONRIBOSOMAL PEPTIDE SYNTHASE PES1 (EUROFUNG)-RELATED"/>
    <property type="match status" value="1"/>
</dbReference>
<dbReference type="Proteomes" id="UP000284605">
    <property type="component" value="Unassembled WGS sequence"/>
</dbReference>
<dbReference type="SUPFAM" id="SSF56801">
    <property type="entry name" value="Acetyl-CoA synthetase-like"/>
    <property type="match status" value="1"/>
</dbReference>
<proteinExistence type="inferred from homology"/>
<feature type="domain" description="AMP-dependent synthetase/ligase" evidence="6">
    <location>
        <begin position="19"/>
        <end position="382"/>
    </location>
</feature>
<accession>A0A418WG87</accession>
<dbReference type="GO" id="GO:0016878">
    <property type="term" value="F:acid-thiol ligase activity"/>
    <property type="evidence" value="ECO:0007669"/>
    <property type="project" value="UniProtKB-ARBA"/>
</dbReference>
<comment type="catalytic activity">
    <reaction evidence="3">
        <text>3-(methylsulfanyl)propanoate + ATP + CoA = 3-(methylsulfanyl)propanoyl-CoA + AMP + diphosphate</text>
        <dbReference type="Rhea" id="RHEA:43052"/>
        <dbReference type="ChEBI" id="CHEBI:30616"/>
        <dbReference type="ChEBI" id="CHEBI:33019"/>
        <dbReference type="ChEBI" id="CHEBI:49016"/>
        <dbReference type="ChEBI" id="CHEBI:57287"/>
        <dbReference type="ChEBI" id="CHEBI:82815"/>
        <dbReference type="ChEBI" id="CHEBI:456215"/>
        <dbReference type="EC" id="6.2.1.44"/>
    </reaction>
    <physiologicalReaction direction="left-to-right" evidence="3">
        <dbReference type="Rhea" id="RHEA:43053"/>
    </physiologicalReaction>
</comment>
<dbReference type="CDD" id="cd17631">
    <property type="entry name" value="FACL_FadD13-like"/>
    <property type="match status" value="1"/>
</dbReference>
<sequence length="527" mass="57943">MAYHPDIRALGDVPRIHGRERSDKVALIEGDRSISYAELDRLSSACAAALVAAGVKPQRRVGFLDKNSADYFALLFGTAKAGAVLVPVNWRLAAPEITFILDDAQAEILFVGPDFVQAVRYFHQDFKTVKQIVVMGGGDGDWPGFAQWLGDVDAAVDPRLDGAARDTVIQMYTSGTTGNPKGVMLMHDNFLGNIQQREAAAEEWALWTDKDVAQIAMPLFHIGGTGSAFLGIYSGAKLIITRDFEPGLVLRQIEQHRITKVFYVPAVLLFLLQHPASQTTDFSSFKYILYGASPIPLDLLRKAMAVFKCGFVQVYGMTETTGMCTYLPAEDHDPDGNERMRSAGKPLPGIEVKIVDEHGNSLPPRVVGEICTRSVGIMAGYWNRPDATAKTIDGEGWLKTGDAGYLDEDGYVYIYDRVKDMIVSGGENIYPAEIESALFGHPAVADVAVIGVPDDRWGEAVKAVVVRKPEVEASADDIIAFARTRIAGYKVPRSVDFVDYLPRNPTGKLLKRELREPYWAGRERRVN</sequence>
<comment type="similarity">
    <text evidence="1">Belongs to the ATP-dependent AMP-binding enzyme family.</text>
</comment>
<dbReference type="InterPro" id="IPR042099">
    <property type="entry name" value="ANL_N_sf"/>
</dbReference>
<dbReference type="PANTHER" id="PTHR43767">
    <property type="entry name" value="LONG-CHAIN-FATTY-ACID--COA LIGASE"/>
    <property type="match status" value="1"/>
</dbReference>
<evidence type="ECO:0000256" key="1">
    <source>
        <dbReference type="ARBA" id="ARBA00006432"/>
    </source>
</evidence>
<dbReference type="InterPro" id="IPR050237">
    <property type="entry name" value="ATP-dep_AMP-bd_enzyme"/>
</dbReference>
<name>A0A418WG87_9PROT</name>